<dbReference type="Proteomes" id="UP001159363">
    <property type="component" value="Chromosome 4"/>
</dbReference>
<reference evidence="2 3" key="1">
    <citation type="submission" date="2023-02" db="EMBL/GenBank/DDBJ databases">
        <title>LHISI_Scaffold_Assembly.</title>
        <authorList>
            <person name="Stuart O.P."/>
            <person name="Cleave R."/>
            <person name="Magrath M.J.L."/>
            <person name="Mikheyev A.S."/>
        </authorList>
    </citation>
    <scope>NUCLEOTIDE SEQUENCE [LARGE SCALE GENOMIC DNA]</scope>
    <source>
        <strain evidence="2">Daus_M_001</strain>
        <tissue evidence="2">Leg muscle</tissue>
    </source>
</reference>
<feature type="compositionally biased region" description="Polar residues" evidence="1">
    <location>
        <begin position="486"/>
        <end position="498"/>
    </location>
</feature>
<feature type="compositionally biased region" description="Basic and acidic residues" evidence="1">
    <location>
        <begin position="1001"/>
        <end position="1023"/>
    </location>
</feature>
<evidence type="ECO:0000313" key="2">
    <source>
        <dbReference type="EMBL" id="KAJ8884154.1"/>
    </source>
</evidence>
<proteinExistence type="predicted"/>
<organism evidence="2 3">
    <name type="scientific">Dryococelus australis</name>
    <dbReference type="NCBI Taxonomy" id="614101"/>
    <lineage>
        <taxon>Eukaryota</taxon>
        <taxon>Metazoa</taxon>
        <taxon>Ecdysozoa</taxon>
        <taxon>Arthropoda</taxon>
        <taxon>Hexapoda</taxon>
        <taxon>Insecta</taxon>
        <taxon>Pterygota</taxon>
        <taxon>Neoptera</taxon>
        <taxon>Polyneoptera</taxon>
        <taxon>Phasmatodea</taxon>
        <taxon>Verophasmatodea</taxon>
        <taxon>Anareolatae</taxon>
        <taxon>Phasmatidae</taxon>
        <taxon>Eurycanthinae</taxon>
        <taxon>Dryococelus</taxon>
    </lineage>
</organism>
<sequence length="1023" mass="116958">MRRRNILDVELQQGFRKMERILKSGMDLRVQGQEARERDSDTSTYAYCLIAPTRKRAVFPSDFLPNYLERNETITKRHLTGNTYRRLGKSRSNASSFPGIVLQGDLRWKKQVERVVAKGRRALGMLGRMLNGVSCEVKEKAYGTMVRSMLEYAAAVWDLYVEVEVRELKKVQRKAARWVKGRWRRQLQDGEEEGNYTPSVVMKEMGWSSLKDRRKVERLVRMYRMVNEEEGWGGLHCKLSKGVFRGRGNNSEKLQMVWRRTERGRQSMLVRSVREWNVLREELVFVRGVGKFRKGVEKELAGSSDTVHVLKRPGNTYRLQLPRRCRDAKTAIPTHMVSCPACTRPLYANNPLVSATQGNCSRKILQWTKLTGFLSLLCLAHASEPFFSHLDGAGDVSGAIHVTKRVLWTRGGTTGVMPDTHMNLPNSPTPEVHSTYKYRGETVVAYTDNSSRSDQKNGVIGHHHVGTLFSNQHLGTYATDGTPANRSPFTARSSQSDTRLVPKASRDQSENRIASLFRLCLLIYSVPERFPRAVVAHGYSAHLVSKVHGIMFPLKKHPDRWTPAYIIHEKIAGQRKTIKELTLEMCDKRDGGSSSQVRVRVEGAVSDLHAADSRYHEDCHNSFMGDLAVDAANQAKHDAITLNENYEYFKEVVDTLKADESCTWNSFEIFKLYEDRRGTRLRRRQLLKALTDTLKSQLIVMSSRVYASVVIFRKKANHVLQLTPDNDCDYLSESISLISRQIKKEMKDIVIDMNHYTYHLKSECVCEEMSQTLMKLLASLCPKLDKMPSAFLIGNVVTATMLSTATSLQVALEVKILYQHVILANEAGSKDVNFLEDIIFSVLCPEYHGYNTRACREKEMDMKPATSGKYQPLIGVSPSHPDTTMTEMMEAQRHTKIEGQDFTMFTCDQQLYRVALKITWAYPDMFDDVFLHLGGFWNGVWSDMWIEITFMCFGYGLKGIIEITLKPEAVKTWVLSIHVCTRLEEDVVRLGQEEFGYQQNKQDKHKEEMKSRIEADAKDREGI</sequence>
<keyword evidence="3" id="KW-1185">Reference proteome</keyword>
<evidence type="ECO:0000313" key="3">
    <source>
        <dbReference type="Proteomes" id="UP001159363"/>
    </source>
</evidence>
<accession>A0ABQ9HIW7</accession>
<name>A0ABQ9HIW7_9NEOP</name>
<dbReference type="EMBL" id="JARBHB010000005">
    <property type="protein sequence ID" value="KAJ8884154.1"/>
    <property type="molecule type" value="Genomic_DNA"/>
</dbReference>
<protein>
    <submittedName>
        <fullName evidence="2">Uncharacterized protein</fullName>
    </submittedName>
</protein>
<comment type="caution">
    <text evidence="2">The sequence shown here is derived from an EMBL/GenBank/DDBJ whole genome shotgun (WGS) entry which is preliminary data.</text>
</comment>
<gene>
    <name evidence="2" type="ORF">PR048_016011</name>
</gene>
<evidence type="ECO:0000256" key="1">
    <source>
        <dbReference type="SAM" id="MobiDB-lite"/>
    </source>
</evidence>
<feature type="region of interest" description="Disordered" evidence="1">
    <location>
        <begin position="486"/>
        <end position="506"/>
    </location>
</feature>
<feature type="region of interest" description="Disordered" evidence="1">
    <location>
        <begin position="998"/>
        <end position="1023"/>
    </location>
</feature>